<dbReference type="EMBL" id="JACGWO010000003">
    <property type="protein sequence ID" value="KAK4431837.1"/>
    <property type="molecule type" value="Genomic_DNA"/>
</dbReference>
<dbReference type="AlphaFoldDB" id="A0AAE2CRI5"/>
<reference evidence="1" key="2">
    <citation type="journal article" date="2024" name="Plant">
        <title>Genomic evolution and insights into agronomic trait innovations of Sesamum species.</title>
        <authorList>
            <person name="Miao H."/>
            <person name="Wang L."/>
            <person name="Qu L."/>
            <person name="Liu H."/>
            <person name="Sun Y."/>
            <person name="Le M."/>
            <person name="Wang Q."/>
            <person name="Wei S."/>
            <person name="Zheng Y."/>
            <person name="Lin W."/>
            <person name="Duan Y."/>
            <person name="Cao H."/>
            <person name="Xiong S."/>
            <person name="Wang X."/>
            <person name="Wei L."/>
            <person name="Li C."/>
            <person name="Ma Q."/>
            <person name="Ju M."/>
            <person name="Zhao R."/>
            <person name="Li G."/>
            <person name="Mu C."/>
            <person name="Tian Q."/>
            <person name="Mei H."/>
            <person name="Zhang T."/>
            <person name="Gao T."/>
            <person name="Zhang H."/>
        </authorList>
    </citation>
    <scope>NUCLEOTIDE SEQUENCE</scope>
    <source>
        <strain evidence="1">3651</strain>
    </source>
</reference>
<evidence type="ECO:0000313" key="2">
    <source>
        <dbReference type="Proteomes" id="UP001293254"/>
    </source>
</evidence>
<evidence type="ECO:0000313" key="1">
    <source>
        <dbReference type="EMBL" id="KAK4431837.1"/>
    </source>
</evidence>
<comment type="caution">
    <text evidence="1">The sequence shown here is derived from an EMBL/GenBank/DDBJ whole genome shotgun (WGS) entry which is preliminary data.</text>
</comment>
<proteinExistence type="predicted"/>
<keyword evidence="2" id="KW-1185">Reference proteome</keyword>
<accession>A0AAE2CRI5</accession>
<protein>
    <submittedName>
        <fullName evidence="1">Uncharacterized protein</fullName>
    </submittedName>
</protein>
<organism evidence="1 2">
    <name type="scientific">Sesamum alatum</name>
    <dbReference type="NCBI Taxonomy" id="300844"/>
    <lineage>
        <taxon>Eukaryota</taxon>
        <taxon>Viridiplantae</taxon>
        <taxon>Streptophyta</taxon>
        <taxon>Embryophyta</taxon>
        <taxon>Tracheophyta</taxon>
        <taxon>Spermatophyta</taxon>
        <taxon>Magnoliopsida</taxon>
        <taxon>eudicotyledons</taxon>
        <taxon>Gunneridae</taxon>
        <taxon>Pentapetalae</taxon>
        <taxon>asterids</taxon>
        <taxon>lamiids</taxon>
        <taxon>Lamiales</taxon>
        <taxon>Pedaliaceae</taxon>
        <taxon>Sesamum</taxon>
    </lineage>
</organism>
<reference evidence="1" key="1">
    <citation type="submission" date="2020-06" db="EMBL/GenBank/DDBJ databases">
        <authorList>
            <person name="Li T."/>
            <person name="Hu X."/>
            <person name="Zhang T."/>
            <person name="Song X."/>
            <person name="Zhang H."/>
            <person name="Dai N."/>
            <person name="Sheng W."/>
            <person name="Hou X."/>
            <person name="Wei L."/>
        </authorList>
    </citation>
    <scope>NUCLEOTIDE SEQUENCE</scope>
    <source>
        <strain evidence="1">3651</strain>
        <tissue evidence="1">Leaf</tissue>
    </source>
</reference>
<name>A0AAE2CRI5_9LAMI</name>
<sequence>MLVSTLPISGIMSRKWEKVSKNIDSCSDVLDPLFGVVWIYTQSRLTIFSNVVRSTINRVVTSVIVNLPNDATHAPFHAITLPETFELDSLQLDDSDKDWCRVVSSQEQGSHCLSERL</sequence>
<dbReference type="Proteomes" id="UP001293254">
    <property type="component" value="Unassembled WGS sequence"/>
</dbReference>
<gene>
    <name evidence="1" type="ORF">Salat_0945800</name>
</gene>